<protein>
    <submittedName>
        <fullName evidence="1">Uncharacterized protein</fullName>
    </submittedName>
</protein>
<reference evidence="1" key="1">
    <citation type="journal article" date="2020" name="Ecol. Evol.">
        <title>Genome structure and content of the rice root-knot nematode (Meloidogyne graminicola).</title>
        <authorList>
            <person name="Phan N.T."/>
            <person name="Danchin E.G.J."/>
            <person name="Klopp C."/>
            <person name="Perfus-Barbeoch L."/>
            <person name="Kozlowski D.K."/>
            <person name="Koutsovoulos G.D."/>
            <person name="Lopez-Roques C."/>
            <person name="Bouchez O."/>
            <person name="Zahm M."/>
            <person name="Besnard G."/>
            <person name="Bellafiore S."/>
        </authorList>
    </citation>
    <scope>NUCLEOTIDE SEQUENCE</scope>
    <source>
        <strain evidence="1">VN-18</strain>
    </source>
</reference>
<dbReference type="AlphaFoldDB" id="A0A8S9ZVF2"/>
<organism evidence="1 2">
    <name type="scientific">Meloidogyne graminicola</name>
    <dbReference type="NCBI Taxonomy" id="189291"/>
    <lineage>
        <taxon>Eukaryota</taxon>
        <taxon>Metazoa</taxon>
        <taxon>Ecdysozoa</taxon>
        <taxon>Nematoda</taxon>
        <taxon>Chromadorea</taxon>
        <taxon>Rhabditida</taxon>
        <taxon>Tylenchina</taxon>
        <taxon>Tylenchomorpha</taxon>
        <taxon>Tylenchoidea</taxon>
        <taxon>Meloidogynidae</taxon>
        <taxon>Meloidogyninae</taxon>
        <taxon>Meloidogyne</taxon>
    </lineage>
</organism>
<proteinExistence type="predicted"/>
<dbReference type="Proteomes" id="UP000605970">
    <property type="component" value="Unassembled WGS sequence"/>
</dbReference>
<evidence type="ECO:0000313" key="1">
    <source>
        <dbReference type="EMBL" id="KAF7637240.1"/>
    </source>
</evidence>
<evidence type="ECO:0000313" key="2">
    <source>
        <dbReference type="Proteomes" id="UP000605970"/>
    </source>
</evidence>
<comment type="caution">
    <text evidence="1">The sequence shown here is derived from an EMBL/GenBank/DDBJ whole genome shotgun (WGS) entry which is preliminary data.</text>
</comment>
<accession>A0A8S9ZVF2</accession>
<sequence length="210" mass="24937">MFIKINLSNELLLEIINFIPFNIKWNNIRINKIFDLFIIKHLTEKCLDQFICSKCYNNGVITKSILCFKYSPPPYCLYFINNNNSLLLTDFIQYIPLRVKLINLNSIFNQIFEARLGPLVLELGQVFHGIEWPENQHLTGRNLLIEEYRDKYQILTTILTRCLNIIEQTQIIDFNVHFFYNFVGFGTAVKNLLNQTHLYINTNSNRHRRN</sequence>
<keyword evidence="2" id="KW-1185">Reference proteome</keyword>
<gene>
    <name evidence="1" type="ORF">Mgra_00003418</name>
</gene>
<name>A0A8S9ZVF2_9BILA</name>
<dbReference type="EMBL" id="JABEBT010000022">
    <property type="protein sequence ID" value="KAF7637240.1"/>
    <property type="molecule type" value="Genomic_DNA"/>
</dbReference>